<dbReference type="EMBL" id="JANBQB010001409">
    <property type="protein sequence ID" value="KAJ1971343.1"/>
    <property type="molecule type" value="Genomic_DNA"/>
</dbReference>
<dbReference type="InterPro" id="IPR050989">
    <property type="entry name" value="Rap1_Ran_GAP"/>
</dbReference>
<accession>A0A9W8AVX6</accession>
<evidence type="ECO:0000313" key="4">
    <source>
        <dbReference type="Proteomes" id="UP001151582"/>
    </source>
</evidence>
<feature type="domain" description="Rap-GAP" evidence="2">
    <location>
        <begin position="148"/>
        <end position="286"/>
    </location>
</feature>
<dbReference type="InterPro" id="IPR035974">
    <property type="entry name" value="Rap/Ran-GAP_sf"/>
</dbReference>
<comment type="caution">
    <text evidence="3">The sequence shown here is derived from an EMBL/GenBank/DDBJ whole genome shotgun (WGS) entry which is preliminary data.</text>
</comment>
<dbReference type="GO" id="GO:0051056">
    <property type="term" value="P:regulation of small GTPase mediated signal transduction"/>
    <property type="evidence" value="ECO:0007669"/>
    <property type="project" value="InterPro"/>
</dbReference>
<evidence type="ECO:0000259" key="2">
    <source>
        <dbReference type="PROSITE" id="PS50085"/>
    </source>
</evidence>
<organism evidence="3 4">
    <name type="scientific">Dimargaris verticillata</name>
    <dbReference type="NCBI Taxonomy" id="2761393"/>
    <lineage>
        <taxon>Eukaryota</taxon>
        <taxon>Fungi</taxon>
        <taxon>Fungi incertae sedis</taxon>
        <taxon>Zoopagomycota</taxon>
        <taxon>Kickxellomycotina</taxon>
        <taxon>Dimargaritomycetes</taxon>
        <taxon>Dimargaritales</taxon>
        <taxon>Dimargaritaceae</taxon>
        <taxon>Dimargaris</taxon>
    </lineage>
</organism>
<dbReference type="PANTHER" id="PTHR15711:SF65">
    <property type="entry name" value="RAPGAP_RANGAP DOMAIN-CONTAINING PROTEIN"/>
    <property type="match status" value="1"/>
</dbReference>
<keyword evidence="4" id="KW-1185">Reference proteome</keyword>
<dbReference type="InterPro" id="IPR000331">
    <property type="entry name" value="Rap/Ran_GAP_dom"/>
</dbReference>
<feature type="non-terminal residue" evidence="3">
    <location>
        <position position="1"/>
    </location>
</feature>
<dbReference type="PANTHER" id="PTHR15711">
    <property type="entry name" value="RAP GTPASE-ACTIVATING PROTEIN"/>
    <property type="match status" value="1"/>
</dbReference>
<reference evidence="3" key="1">
    <citation type="submission" date="2022-07" db="EMBL/GenBank/DDBJ databases">
        <title>Phylogenomic reconstructions and comparative analyses of Kickxellomycotina fungi.</title>
        <authorList>
            <person name="Reynolds N.K."/>
            <person name="Stajich J.E."/>
            <person name="Barry K."/>
            <person name="Grigoriev I.V."/>
            <person name="Crous P."/>
            <person name="Smith M.E."/>
        </authorList>
    </citation>
    <scope>NUCLEOTIDE SEQUENCE</scope>
    <source>
        <strain evidence="3">RSA 567</strain>
    </source>
</reference>
<keyword evidence="1" id="KW-0343">GTPase activation</keyword>
<dbReference type="PROSITE" id="PS50085">
    <property type="entry name" value="RAPGAP"/>
    <property type="match status" value="1"/>
</dbReference>
<evidence type="ECO:0000313" key="3">
    <source>
        <dbReference type="EMBL" id="KAJ1971343.1"/>
    </source>
</evidence>
<evidence type="ECO:0000256" key="1">
    <source>
        <dbReference type="ARBA" id="ARBA00022468"/>
    </source>
</evidence>
<dbReference type="GO" id="GO:0005096">
    <property type="term" value="F:GTPase activator activity"/>
    <property type="evidence" value="ECO:0007669"/>
    <property type="project" value="UniProtKB-KW"/>
</dbReference>
<proteinExistence type="predicted"/>
<dbReference type="Gene3D" id="3.40.50.11210">
    <property type="entry name" value="Rap/Ran-GAP"/>
    <property type="match status" value="1"/>
</dbReference>
<protein>
    <recommendedName>
        <fullName evidence="2">Rap-GAP domain-containing protein</fullName>
    </recommendedName>
</protein>
<dbReference type="Pfam" id="PF02145">
    <property type="entry name" value="Rap_GAP"/>
    <property type="match status" value="1"/>
</dbReference>
<name>A0A9W8AVX6_9FUNG</name>
<dbReference type="AlphaFoldDB" id="A0A9W8AVX6"/>
<dbReference type="OrthoDB" id="2499658at2759"/>
<dbReference type="Proteomes" id="UP001151582">
    <property type="component" value="Unassembled WGS sequence"/>
</dbReference>
<dbReference type="SUPFAM" id="SSF111347">
    <property type="entry name" value="Rap/Ran-GAP"/>
    <property type="match status" value="1"/>
</dbReference>
<sequence>MDDPKPLPIEGFVECLDHCQFRHLTMPREADCKKIAEFWYHESDLQHQWYQRLFYNRPHWNFLSCQGASSPYCISVYQDTSKCSIYYLVRSEQGYQHLCVPESALPRQSWRRWLCRGWTRKALLAPIQQTAPIDNLYLCNHPSLPQTLVSLEEKLTMQYFKMGVLYFGPKHRTLKDALTIPQGTAVAMLTTLAWDNSYAFFHFLDFLGETVELKGFKGYAGGLDTTGRTTGTHSVHAKLGNCEVMFHVAPLLPHNPRDPQSIERKRHIGNDILLIVYYDSHNPFDM</sequence>
<gene>
    <name evidence="3" type="ORF">H4R34_005774</name>
</gene>